<name>A0ACC4DYV5_PURLI</name>
<dbReference type="EMBL" id="JBGNUJ010000004">
    <property type="protein sequence ID" value="KAL3960719.1"/>
    <property type="molecule type" value="Genomic_DNA"/>
</dbReference>
<proteinExistence type="predicted"/>
<reference evidence="1" key="1">
    <citation type="submission" date="2024-12" db="EMBL/GenBank/DDBJ databases">
        <title>Comparative genomics and development of molecular markers within Purpureocillium lilacinum and among Purpureocillium species.</title>
        <authorList>
            <person name="Yeh Z.-Y."/>
            <person name="Ni N.-T."/>
            <person name="Lo P.-H."/>
            <person name="Mushyakhwo K."/>
            <person name="Lin C.-F."/>
            <person name="Nai Y.-S."/>
        </authorList>
    </citation>
    <scope>NUCLEOTIDE SEQUENCE</scope>
    <source>
        <strain evidence="1">NCHU-NPUST-175</strain>
    </source>
</reference>
<keyword evidence="2" id="KW-1185">Reference proteome</keyword>
<gene>
    <name evidence="1" type="ORF">ACCO45_005836</name>
</gene>
<protein>
    <submittedName>
        <fullName evidence="1">Uncharacterized protein</fullName>
    </submittedName>
</protein>
<accession>A0ACC4DYV5</accession>
<evidence type="ECO:0000313" key="2">
    <source>
        <dbReference type="Proteomes" id="UP001638806"/>
    </source>
</evidence>
<organism evidence="1 2">
    <name type="scientific">Purpureocillium lilacinum</name>
    <name type="common">Paecilomyces lilacinus</name>
    <dbReference type="NCBI Taxonomy" id="33203"/>
    <lineage>
        <taxon>Eukaryota</taxon>
        <taxon>Fungi</taxon>
        <taxon>Dikarya</taxon>
        <taxon>Ascomycota</taxon>
        <taxon>Pezizomycotina</taxon>
        <taxon>Sordariomycetes</taxon>
        <taxon>Hypocreomycetidae</taxon>
        <taxon>Hypocreales</taxon>
        <taxon>Ophiocordycipitaceae</taxon>
        <taxon>Purpureocillium</taxon>
    </lineage>
</organism>
<comment type="caution">
    <text evidence="1">The sequence shown here is derived from an EMBL/GenBank/DDBJ whole genome shotgun (WGS) entry which is preliminary data.</text>
</comment>
<evidence type="ECO:0000313" key="1">
    <source>
        <dbReference type="EMBL" id="KAL3960719.1"/>
    </source>
</evidence>
<dbReference type="Proteomes" id="UP001638806">
    <property type="component" value="Unassembled WGS sequence"/>
</dbReference>
<sequence>MDDDDLAGDDLESILKHGAQALFDENYQATTIHYDGPSVDKLLDRSQMEQTKADEEGSADTQFTYARVWANERQGFDDGLDTVEDEAPVPINSSAINYKTNAALEGIPLPEGVEPESSDSSDEFAGAESADESEDEDLAAKDGDLEDALEAVKPASAGGADSSNATKPKRAKASESKNSSDTNSKKPKGTEAGRSRRGHPGAQEVTTAPLDANQGDGRSKSIKARYRNGTERGQGGSSVTAPGPGQPWWFYGDAMSGGNGIPGYYYHPAGGRGQQQPLPSLMSGGTYGFTPNASFAPAAPARPTTTQRALADNVPNMYLNRSLSEAELRLAIDELRHSPSDPAANQQKISTLLHQLRVLRMQVGPAKR</sequence>